<dbReference type="PROSITE" id="PS01031">
    <property type="entry name" value="SHSP"/>
    <property type="match status" value="1"/>
</dbReference>
<evidence type="ECO:0000256" key="1">
    <source>
        <dbReference type="PROSITE-ProRule" id="PRU00285"/>
    </source>
</evidence>
<protein>
    <recommendedName>
        <fullName evidence="3">SHSP domain-containing protein</fullName>
    </recommendedName>
</protein>
<proteinExistence type="inferred from homology"/>
<evidence type="ECO:0000259" key="3">
    <source>
        <dbReference type="PROSITE" id="PS01031"/>
    </source>
</evidence>
<gene>
    <name evidence="4" type="ORF">AKJ58_00410</name>
</gene>
<dbReference type="Proteomes" id="UP000070256">
    <property type="component" value="Unassembled WGS sequence"/>
</dbReference>
<reference evidence="4 5" key="1">
    <citation type="journal article" date="2016" name="Sci. Rep.">
        <title>Metabolic traits of an uncultured archaeal lineage -MSBL1- from brine pools of the Red Sea.</title>
        <authorList>
            <person name="Mwirichia R."/>
            <person name="Alam I."/>
            <person name="Rashid M."/>
            <person name="Vinu M."/>
            <person name="Ba-Alawi W."/>
            <person name="Anthony Kamau A."/>
            <person name="Kamanda Ngugi D."/>
            <person name="Goker M."/>
            <person name="Klenk H.P."/>
            <person name="Bajic V."/>
            <person name="Stingl U."/>
        </authorList>
    </citation>
    <scope>NUCLEOTIDE SEQUENCE [LARGE SCALE GENOMIC DNA]</scope>
    <source>
        <strain evidence="4">SCGC-AAA385D11</strain>
    </source>
</reference>
<dbReference type="NCBIfam" id="NF041800">
    <property type="entry name" value="Hsp20"/>
    <property type="match status" value="1"/>
</dbReference>
<accession>A0A133VP78</accession>
<sequence length="195" mass="22736">MLKRMRRRMERGFRGFPFFEEEEYERSLWEPFENMVKMFEGEIPEDLKDFVKEEETPSGKVRRFGPFVYGFSYSKRPGEEPQIQEFGNIRQAGPGRVVPASGGEREPLTEVVDLNGVYEITVEIPGVEKEEIDLSATEETLSIETTGERKYQKKVSFEEPVDPDKVDANFRNGILTIEVEKKEKEKKEKKKVEVK</sequence>
<dbReference type="CDD" id="cd06464">
    <property type="entry name" value="ACD_sHsps-like"/>
    <property type="match status" value="1"/>
</dbReference>
<dbReference type="Pfam" id="PF00011">
    <property type="entry name" value="HSP20"/>
    <property type="match status" value="1"/>
</dbReference>
<evidence type="ECO:0000313" key="5">
    <source>
        <dbReference type="Proteomes" id="UP000070256"/>
    </source>
</evidence>
<dbReference type="InterPro" id="IPR008978">
    <property type="entry name" value="HSP20-like_chaperone"/>
</dbReference>
<dbReference type="AlphaFoldDB" id="A0A133VP78"/>
<dbReference type="EMBL" id="LHYK01000005">
    <property type="protein sequence ID" value="KXB08266.1"/>
    <property type="molecule type" value="Genomic_DNA"/>
</dbReference>
<dbReference type="SUPFAM" id="SSF49764">
    <property type="entry name" value="HSP20-like chaperones"/>
    <property type="match status" value="1"/>
</dbReference>
<dbReference type="Gene3D" id="2.60.40.790">
    <property type="match status" value="1"/>
</dbReference>
<evidence type="ECO:0000256" key="2">
    <source>
        <dbReference type="RuleBase" id="RU003616"/>
    </source>
</evidence>
<comment type="similarity">
    <text evidence="1 2">Belongs to the small heat shock protein (HSP20) family.</text>
</comment>
<dbReference type="InterPro" id="IPR002068">
    <property type="entry name" value="A-crystallin/Hsp20_dom"/>
</dbReference>
<organism evidence="4 5">
    <name type="scientific">candidate division MSBL1 archaeon SCGC-AAA385D11</name>
    <dbReference type="NCBI Taxonomy" id="1698286"/>
    <lineage>
        <taxon>Archaea</taxon>
        <taxon>Methanobacteriati</taxon>
        <taxon>Methanobacteriota</taxon>
        <taxon>candidate division MSBL1</taxon>
    </lineage>
</organism>
<feature type="domain" description="SHSP" evidence="3">
    <location>
        <begin position="99"/>
        <end position="195"/>
    </location>
</feature>
<comment type="caution">
    <text evidence="4">The sequence shown here is derived from an EMBL/GenBank/DDBJ whole genome shotgun (WGS) entry which is preliminary data.</text>
</comment>
<keyword evidence="5" id="KW-1185">Reference proteome</keyword>
<name>A0A133VP78_9EURY</name>
<evidence type="ECO:0000313" key="4">
    <source>
        <dbReference type="EMBL" id="KXB08266.1"/>
    </source>
</evidence>